<name>A0A7S6VYB1_9GAMM</name>
<sequence>MAYFKSLRLQALADGAIAFVGWLYATLQKTEQLQAQKMMQRFTAS</sequence>
<keyword evidence="2" id="KW-1185">Reference proteome</keyword>
<dbReference type="Proteomes" id="UP000593966">
    <property type="component" value="Chromosome"/>
</dbReference>
<evidence type="ECO:0000313" key="1">
    <source>
        <dbReference type="EMBL" id="QOW47110.1"/>
    </source>
</evidence>
<dbReference type="EMBL" id="CP048659">
    <property type="protein sequence ID" value="QOW47110.1"/>
    <property type="molecule type" value="Genomic_DNA"/>
</dbReference>
<protein>
    <submittedName>
        <fullName evidence="1">Uncharacterized protein</fullName>
    </submittedName>
</protein>
<evidence type="ECO:0000313" key="2">
    <source>
        <dbReference type="Proteomes" id="UP000593966"/>
    </source>
</evidence>
<accession>A0A7S6VYB1</accession>
<dbReference type="AlphaFoldDB" id="A0A7S6VYB1"/>
<proteinExistence type="predicted"/>
<organism evidence="1 2">
    <name type="scientific">Acinetobacter piscicola</name>
    <dbReference type="NCBI Taxonomy" id="2006115"/>
    <lineage>
        <taxon>Bacteria</taxon>
        <taxon>Pseudomonadati</taxon>
        <taxon>Pseudomonadota</taxon>
        <taxon>Gammaproteobacteria</taxon>
        <taxon>Moraxellales</taxon>
        <taxon>Moraxellaceae</taxon>
        <taxon>Acinetobacter</taxon>
    </lineage>
</organism>
<gene>
    <name evidence="1" type="ORF">G0028_15165</name>
</gene>
<dbReference type="RefSeq" id="WP_180045647.1">
    <property type="nucleotide sequence ID" value="NZ_CP048659.1"/>
</dbReference>
<reference evidence="1 2" key="1">
    <citation type="submission" date="2020-02" db="EMBL/GenBank/DDBJ databases">
        <title>Tigecycline-resistant Acinetobacter species from pigs and migratory birds.</title>
        <authorList>
            <person name="Chen C."/>
            <person name="Sun J."/>
            <person name="Liao X.-P."/>
            <person name="Liu Y.-H."/>
        </authorList>
    </citation>
    <scope>NUCLEOTIDE SEQUENCE [LARGE SCALE GENOMIC DNA]</scope>
    <source>
        <strain evidence="1 2">YH12207_T</strain>
    </source>
</reference>